<dbReference type="InterPro" id="IPR036890">
    <property type="entry name" value="HATPase_C_sf"/>
</dbReference>
<evidence type="ECO:0000256" key="3">
    <source>
        <dbReference type="ARBA" id="ARBA00012438"/>
    </source>
</evidence>
<dbReference type="GO" id="GO:0016301">
    <property type="term" value="F:kinase activity"/>
    <property type="evidence" value="ECO:0007669"/>
    <property type="project" value="UniProtKB-KW"/>
</dbReference>
<evidence type="ECO:0000256" key="1">
    <source>
        <dbReference type="ARBA" id="ARBA00000085"/>
    </source>
</evidence>
<dbReference type="InterPro" id="IPR036097">
    <property type="entry name" value="HisK_dim/P_sf"/>
</dbReference>
<dbReference type="SMART" id="SM00388">
    <property type="entry name" value="HisKA"/>
    <property type="match status" value="1"/>
</dbReference>
<dbReference type="EC" id="2.7.13.3" evidence="3"/>
<dbReference type="SUPFAM" id="SSF55874">
    <property type="entry name" value="ATPase domain of HSP90 chaperone/DNA topoisomerase II/histidine kinase"/>
    <property type="match status" value="1"/>
</dbReference>
<evidence type="ECO:0000256" key="6">
    <source>
        <dbReference type="ARBA" id="ARBA00022777"/>
    </source>
</evidence>
<dbReference type="PRINTS" id="PR00344">
    <property type="entry name" value="BCTRLSENSOR"/>
</dbReference>
<evidence type="ECO:0000256" key="4">
    <source>
        <dbReference type="ARBA" id="ARBA00022553"/>
    </source>
</evidence>
<dbReference type="Pfam" id="PF02518">
    <property type="entry name" value="HATPase_c"/>
    <property type="match status" value="1"/>
</dbReference>
<feature type="domain" description="Histidine kinase" evidence="9">
    <location>
        <begin position="122"/>
        <end position="336"/>
    </location>
</feature>
<name>A0ABW1SXH3_9ACTN</name>
<evidence type="ECO:0000259" key="9">
    <source>
        <dbReference type="PROSITE" id="PS50109"/>
    </source>
</evidence>
<comment type="subcellular location">
    <subcellularLocation>
        <location evidence="2">Cell membrane</location>
    </subcellularLocation>
</comment>
<dbReference type="InterPro" id="IPR003594">
    <property type="entry name" value="HATPase_dom"/>
</dbReference>
<dbReference type="InterPro" id="IPR050736">
    <property type="entry name" value="Sensor_HK_Regulatory"/>
</dbReference>
<keyword evidence="5" id="KW-0808">Transferase</keyword>
<keyword evidence="11" id="KW-1185">Reference proteome</keyword>
<proteinExistence type="predicted"/>
<evidence type="ECO:0000256" key="5">
    <source>
        <dbReference type="ARBA" id="ARBA00022679"/>
    </source>
</evidence>
<accession>A0ABW1SXH3</accession>
<keyword evidence="8" id="KW-1133">Transmembrane helix</keyword>
<dbReference type="Gene3D" id="1.10.287.130">
    <property type="match status" value="1"/>
</dbReference>
<dbReference type="PANTHER" id="PTHR43711">
    <property type="entry name" value="TWO-COMPONENT HISTIDINE KINASE"/>
    <property type="match status" value="1"/>
</dbReference>
<feature type="transmembrane region" description="Helical" evidence="8">
    <location>
        <begin position="36"/>
        <end position="57"/>
    </location>
</feature>
<dbReference type="Pfam" id="PF00512">
    <property type="entry name" value="HisKA"/>
    <property type="match status" value="1"/>
</dbReference>
<dbReference type="CDD" id="cd00082">
    <property type="entry name" value="HisKA"/>
    <property type="match status" value="1"/>
</dbReference>
<dbReference type="SMART" id="SM00387">
    <property type="entry name" value="HATPase_c"/>
    <property type="match status" value="1"/>
</dbReference>
<dbReference type="InterPro" id="IPR005467">
    <property type="entry name" value="His_kinase_dom"/>
</dbReference>
<keyword evidence="8" id="KW-0812">Transmembrane</keyword>
<dbReference type="InterPro" id="IPR004358">
    <property type="entry name" value="Sig_transdc_His_kin-like_C"/>
</dbReference>
<dbReference type="Proteomes" id="UP001596138">
    <property type="component" value="Unassembled WGS sequence"/>
</dbReference>
<evidence type="ECO:0000313" key="10">
    <source>
        <dbReference type="EMBL" id="MFC6236727.1"/>
    </source>
</evidence>
<comment type="caution">
    <text evidence="10">The sequence shown here is derived from an EMBL/GenBank/DDBJ whole genome shotgun (WGS) entry which is preliminary data.</text>
</comment>
<feature type="transmembrane region" description="Helical" evidence="8">
    <location>
        <begin position="6"/>
        <end position="29"/>
    </location>
</feature>
<dbReference type="RefSeq" id="WP_386763764.1">
    <property type="nucleotide sequence ID" value="NZ_JBHSTI010000002.1"/>
</dbReference>
<dbReference type="EMBL" id="JBHSTI010000002">
    <property type="protein sequence ID" value="MFC6236727.1"/>
    <property type="molecule type" value="Genomic_DNA"/>
</dbReference>
<feature type="transmembrane region" description="Helical" evidence="8">
    <location>
        <begin position="69"/>
        <end position="89"/>
    </location>
</feature>
<dbReference type="PANTHER" id="PTHR43711:SF1">
    <property type="entry name" value="HISTIDINE KINASE 1"/>
    <property type="match status" value="1"/>
</dbReference>
<comment type="catalytic activity">
    <reaction evidence="1">
        <text>ATP + protein L-histidine = ADP + protein N-phospho-L-histidine.</text>
        <dbReference type="EC" id="2.7.13.3"/>
    </reaction>
</comment>
<evidence type="ECO:0000256" key="8">
    <source>
        <dbReference type="SAM" id="Phobius"/>
    </source>
</evidence>
<protein>
    <recommendedName>
        <fullName evidence="3">histidine kinase</fullName>
        <ecNumber evidence="3">2.7.13.3</ecNumber>
    </recommendedName>
</protein>
<reference evidence="11" key="1">
    <citation type="journal article" date="2019" name="Int. J. Syst. Evol. Microbiol.">
        <title>The Global Catalogue of Microorganisms (GCM) 10K type strain sequencing project: providing services to taxonomists for standard genome sequencing and annotation.</title>
        <authorList>
            <consortium name="The Broad Institute Genomics Platform"/>
            <consortium name="The Broad Institute Genome Sequencing Center for Infectious Disease"/>
            <person name="Wu L."/>
            <person name="Ma J."/>
        </authorList>
    </citation>
    <scope>NUCLEOTIDE SEQUENCE [LARGE SCALE GENOMIC DNA]</scope>
    <source>
        <strain evidence="11">CGMCC 4.7317</strain>
    </source>
</reference>
<organism evidence="10 11">
    <name type="scientific">Longivirga aurantiaca</name>
    <dbReference type="NCBI Taxonomy" id="1837743"/>
    <lineage>
        <taxon>Bacteria</taxon>
        <taxon>Bacillati</taxon>
        <taxon>Actinomycetota</taxon>
        <taxon>Actinomycetes</taxon>
        <taxon>Sporichthyales</taxon>
        <taxon>Sporichthyaceae</taxon>
        <taxon>Longivirga</taxon>
    </lineage>
</organism>
<sequence length="337" mass="34799">MTLDFALAAQAALAAAVVGVLGVLGVLLLARRSPRWAAVLTPVIVVLAVAAGVLAGARSMVLEGADLAVVWTVLLAVVPVALVVGVVLARRTMGLQREIEREAAARAMEAEVEARRREMVAWVSHDLRTPLAGIRAMTEALEDGVAPDPSAYHRRIREEVDRLAAMVDDLLALSRLQSGQLELSRSLLPLRDLVSDTLAGAEPLARERGVAVSGTCDDAVTAYVDEAALSRALTNLVVNAVRYTPSGGSVRIEAASDGAVTALRVVDTCGGIPADDLPRVFEAGWRGTVARTPGATSGAGLGLAVVRGLADALDGSVTAANTPTGCVFTLTVPATAP</sequence>
<keyword evidence="6 10" id="KW-0418">Kinase</keyword>
<evidence type="ECO:0000256" key="7">
    <source>
        <dbReference type="ARBA" id="ARBA00023012"/>
    </source>
</evidence>
<dbReference type="SUPFAM" id="SSF47384">
    <property type="entry name" value="Homodimeric domain of signal transducing histidine kinase"/>
    <property type="match status" value="1"/>
</dbReference>
<dbReference type="Gene3D" id="3.30.565.10">
    <property type="entry name" value="Histidine kinase-like ATPase, C-terminal domain"/>
    <property type="match status" value="1"/>
</dbReference>
<keyword evidence="4" id="KW-0597">Phosphoprotein</keyword>
<dbReference type="InterPro" id="IPR003661">
    <property type="entry name" value="HisK_dim/P_dom"/>
</dbReference>
<keyword evidence="8" id="KW-0472">Membrane</keyword>
<keyword evidence="7" id="KW-0902">Two-component regulatory system</keyword>
<evidence type="ECO:0000313" key="11">
    <source>
        <dbReference type="Proteomes" id="UP001596138"/>
    </source>
</evidence>
<evidence type="ECO:0000256" key="2">
    <source>
        <dbReference type="ARBA" id="ARBA00004236"/>
    </source>
</evidence>
<gene>
    <name evidence="10" type="ORF">ACFQGU_02470</name>
</gene>
<dbReference type="PROSITE" id="PS50109">
    <property type="entry name" value="HIS_KIN"/>
    <property type="match status" value="1"/>
</dbReference>